<accession>A0ABQ9HZL3</accession>
<reference evidence="3 4" key="1">
    <citation type="submission" date="2023-02" db="EMBL/GenBank/DDBJ databases">
        <title>LHISI_Scaffold_Assembly.</title>
        <authorList>
            <person name="Stuart O.P."/>
            <person name="Cleave R."/>
            <person name="Magrath M.J.L."/>
            <person name="Mikheyev A.S."/>
        </authorList>
    </citation>
    <scope>NUCLEOTIDE SEQUENCE [LARGE SCALE GENOMIC DNA]</scope>
    <source>
        <strain evidence="3">Daus_M_001</strain>
        <tissue evidence="3">Leg muscle</tissue>
    </source>
</reference>
<evidence type="ECO:0000313" key="4">
    <source>
        <dbReference type="Proteomes" id="UP001159363"/>
    </source>
</evidence>
<feature type="region of interest" description="Disordered" evidence="2">
    <location>
        <begin position="1"/>
        <end position="24"/>
    </location>
</feature>
<proteinExistence type="predicted"/>
<gene>
    <name evidence="3" type="ORF">PR048_008949</name>
</gene>
<keyword evidence="4" id="KW-1185">Reference proteome</keyword>
<protein>
    <submittedName>
        <fullName evidence="3">Uncharacterized protein</fullName>
    </submittedName>
</protein>
<organism evidence="3 4">
    <name type="scientific">Dryococelus australis</name>
    <dbReference type="NCBI Taxonomy" id="614101"/>
    <lineage>
        <taxon>Eukaryota</taxon>
        <taxon>Metazoa</taxon>
        <taxon>Ecdysozoa</taxon>
        <taxon>Arthropoda</taxon>
        <taxon>Hexapoda</taxon>
        <taxon>Insecta</taxon>
        <taxon>Pterygota</taxon>
        <taxon>Neoptera</taxon>
        <taxon>Polyneoptera</taxon>
        <taxon>Phasmatodea</taxon>
        <taxon>Verophasmatodea</taxon>
        <taxon>Anareolatae</taxon>
        <taxon>Phasmatidae</taxon>
        <taxon>Eurycanthinae</taxon>
        <taxon>Dryococelus</taxon>
    </lineage>
</organism>
<feature type="coiled-coil region" evidence="1">
    <location>
        <begin position="251"/>
        <end position="278"/>
    </location>
</feature>
<evidence type="ECO:0000256" key="2">
    <source>
        <dbReference type="SAM" id="MobiDB-lite"/>
    </source>
</evidence>
<comment type="caution">
    <text evidence="3">The sequence shown here is derived from an EMBL/GenBank/DDBJ whole genome shotgun (WGS) entry which is preliminary data.</text>
</comment>
<dbReference type="Proteomes" id="UP001159363">
    <property type="component" value="Chromosome 3"/>
</dbReference>
<sequence>MEQLETLKGKKEETHEEDSHITGEIHGPIHIPRAVFRRPSWILDFMLLHSNLIPPTTLHVTLLHSNRMLPSLRRPMFKEAVTVDQFCLAGLPFRKRRYGVGDCRQPLLPQLVQGRDVASPASWRQRPCRCCPLDHPRTLGHGSAGTTGSNMCFGDELIFESGDPGGARENQAVVVIKPLYELNIRDITPADTNVASVQTALRSALHADIPPDINQLNNLDVEQEYDACATNVLVLTDSISDLEDATSLQSLPRLRNRLAHLERRCHNLLNVHENELEEVQVSSLKISLYGLHHCLIPQINMELVE</sequence>
<dbReference type="EMBL" id="JARBHB010000003">
    <property type="protein sequence ID" value="KAJ8889450.1"/>
    <property type="molecule type" value="Genomic_DNA"/>
</dbReference>
<keyword evidence="1" id="KW-0175">Coiled coil</keyword>
<evidence type="ECO:0000256" key="1">
    <source>
        <dbReference type="SAM" id="Coils"/>
    </source>
</evidence>
<evidence type="ECO:0000313" key="3">
    <source>
        <dbReference type="EMBL" id="KAJ8889450.1"/>
    </source>
</evidence>
<feature type="compositionally biased region" description="Basic and acidic residues" evidence="2">
    <location>
        <begin position="1"/>
        <end position="23"/>
    </location>
</feature>
<name>A0ABQ9HZL3_9NEOP</name>